<dbReference type="Proteomes" id="UP001152799">
    <property type="component" value="Chromosome 1"/>
</dbReference>
<accession>A0A9N9MC65</accession>
<dbReference type="PROSITE" id="PS00626">
    <property type="entry name" value="RCC1_2"/>
    <property type="match status" value="1"/>
</dbReference>
<evidence type="ECO:0000313" key="2">
    <source>
        <dbReference type="Proteomes" id="UP001152799"/>
    </source>
</evidence>
<dbReference type="AlphaFoldDB" id="A0A9N9MC65"/>
<dbReference type="PANTHER" id="PTHR46849:SF1">
    <property type="entry name" value="RCC1 DOMAIN-CONTAINING PROTEIN 1"/>
    <property type="match status" value="1"/>
</dbReference>
<protein>
    <recommendedName>
        <fullName evidence="3">RCC1 domain-containing protein 1</fullName>
    </recommendedName>
</protein>
<dbReference type="Pfam" id="PF00415">
    <property type="entry name" value="RCC1"/>
    <property type="match status" value="2"/>
</dbReference>
<dbReference type="InterPro" id="IPR000408">
    <property type="entry name" value="Reg_chr_condens"/>
</dbReference>
<dbReference type="Gene3D" id="2.130.10.30">
    <property type="entry name" value="Regulator of chromosome condensation 1/beta-lactamase-inhibitor protein II"/>
    <property type="match status" value="1"/>
</dbReference>
<keyword evidence="2" id="KW-1185">Reference proteome</keyword>
<dbReference type="OrthoDB" id="5370059at2759"/>
<dbReference type="EMBL" id="OU892277">
    <property type="protein sequence ID" value="CAG9760091.1"/>
    <property type="molecule type" value="Genomic_DNA"/>
</dbReference>
<evidence type="ECO:0008006" key="3">
    <source>
        <dbReference type="Google" id="ProtNLM"/>
    </source>
</evidence>
<proteinExistence type="predicted"/>
<gene>
    <name evidence="1" type="ORF">CEUTPL_LOCUS827</name>
</gene>
<sequence>MRILCKGFNFCNQLNAEGHTVERFCTTLDSDSINYFQLSHTFSVALINDKLYLNCNLVDKDQIDLTGVGKIKKITVSDNSNNAIQILNSCGDIFKVSFDDFVVRQLPKFVDSEDVIKNISSYSKLNAAYTEKGCLYSIPERLEFDNKDIVDMQTGREHGVLLDKWGKVFTFGSGRLGQLGTGYLEDHQNPVIVEALGGITIIQIAAGGWHSSAISRDGDLYVWGLNVSGQLGLAKPDEEIKKNVSVMATPRVVDIHGCVENNVIQVACGSRHTIVLLDNNALYGCGWNEYKQLKNDEQKNYNFFVFIEDFSQERIEKILCGPWNSAVICK</sequence>
<name>A0A9N9MC65_9CUCU</name>
<organism evidence="1 2">
    <name type="scientific">Ceutorhynchus assimilis</name>
    <name type="common">cabbage seed weevil</name>
    <dbReference type="NCBI Taxonomy" id="467358"/>
    <lineage>
        <taxon>Eukaryota</taxon>
        <taxon>Metazoa</taxon>
        <taxon>Ecdysozoa</taxon>
        <taxon>Arthropoda</taxon>
        <taxon>Hexapoda</taxon>
        <taxon>Insecta</taxon>
        <taxon>Pterygota</taxon>
        <taxon>Neoptera</taxon>
        <taxon>Endopterygota</taxon>
        <taxon>Coleoptera</taxon>
        <taxon>Polyphaga</taxon>
        <taxon>Cucujiformia</taxon>
        <taxon>Curculionidae</taxon>
        <taxon>Ceutorhynchinae</taxon>
        <taxon>Ceutorhynchus</taxon>
    </lineage>
</organism>
<dbReference type="InterPro" id="IPR009091">
    <property type="entry name" value="RCC1/BLIP-II"/>
</dbReference>
<dbReference type="SUPFAM" id="SSF50985">
    <property type="entry name" value="RCC1/BLIP-II"/>
    <property type="match status" value="1"/>
</dbReference>
<dbReference type="PRINTS" id="PR00633">
    <property type="entry name" value="RCCNDNSATION"/>
</dbReference>
<dbReference type="InterPro" id="IPR052830">
    <property type="entry name" value="RCC1_domain-containing"/>
</dbReference>
<reference evidence="1" key="1">
    <citation type="submission" date="2022-01" db="EMBL/GenBank/DDBJ databases">
        <authorList>
            <person name="King R."/>
        </authorList>
    </citation>
    <scope>NUCLEOTIDE SEQUENCE</scope>
</reference>
<evidence type="ECO:0000313" key="1">
    <source>
        <dbReference type="EMBL" id="CAG9760091.1"/>
    </source>
</evidence>
<dbReference type="PANTHER" id="PTHR46849">
    <property type="entry name" value="RCC1 DOMAIN-CONTAINING PROTEIN 1"/>
    <property type="match status" value="1"/>
</dbReference>